<gene>
    <name evidence="1" type="ORF">LMUR_11107</name>
</gene>
<sequence length="157" mass="18515">MKKWKLICFILVVIVVVPIVGYTSYIYIRVHQANTQIDQAIKKLGIPQNEIVVLKKTAYNAQPLFSAEWFPKTITTKKDYETWKKIVLKNKRYLNGHKLKNKDAVNSVKNCEITYDFTYRARSKSVEVDYIYGENSATKQQIQEYFSYRILDKFKTN</sequence>
<evidence type="ECO:0000313" key="1">
    <source>
        <dbReference type="EMBL" id="EUJ27046.1"/>
    </source>
</evidence>
<dbReference type="Proteomes" id="UP000019251">
    <property type="component" value="Unassembled WGS sequence"/>
</dbReference>
<comment type="caution">
    <text evidence="1">The sequence shown here is derived from an EMBL/GenBank/DDBJ whole genome shotgun (WGS) entry which is preliminary data.</text>
</comment>
<organism evidence="1 2">
    <name type="scientific">Listeria grayi FSL F6-1183</name>
    <dbReference type="NCBI Taxonomy" id="1265827"/>
    <lineage>
        <taxon>Bacteria</taxon>
        <taxon>Bacillati</taxon>
        <taxon>Bacillota</taxon>
        <taxon>Bacilli</taxon>
        <taxon>Bacillales</taxon>
        <taxon>Listeriaceae</taxon>
        <taxon>Listeria</taxon>
    </lineage>
</organism>
<accession>A0A829R4A5</accession>
<proteinExistence type="predicted"/>
<evidence type="ECO:0000313" key="2">
    <source>
        <dbReference type="Proteomes" id="UP000019251"/>
    </source>
</evidence>
<dbReference type="RefSeq" id="WP_036106978.1">
    <property type="nucleotide sequence ID" value="NZ_AODG01000013.1"/>
</dbReference>
<name>A0A829R4A5_LISGR</name>
<protein>
    <submittedName>
        <fullName evidence="1">Uncharacterized protein</fullName>
    </submittedName>
</protein>
<reference evidence="1 2" key="1">
    <citation type="submission" date="2012-12" db="EMBL/GenBank/DDBJ databases">
        <title>Novel taxa of Listeriaceae from agricultural environments in the United States.</title>
        <authorList>
            <person name="den Bakker H.C."/>
            <person name="Allred A."/>
            <person name="Warchocki S."/>
            <person name="Wright E.M."/>
            <person name="Burrell A."/>
            <person name="Nightingale K.K."/>
            <person name="Kephart D."/>
            <person name="Wiedmann M."/>
        </authorList>
    </citation>
    <scope>NUCLEOTIDE SEQUENCE [LARGE SCALE GENOMIC DNA]</scope>
    <source>
        <strain evidence="1 2">FSL F6-1183</strain>
    </source>
</reference>
<dbReference type="AlphaFoldDB" id="A0A829R4A5"/>
<dbReference type="EMBL" id="AODG01000013">
    <property type="protein sequence ID" value="EUJ27046.1"/>
    <property type="molecule type" value="Genomic_DNA"/>
</dbReference>